<evidence type="ECO:0000313" key="1">
    <source>
        <dbReference type="EMBL" id="GLW90510.1"/>
    </source>
</evidence>
<keyword evidence="2" id="KW-1185">Reference proteome</keyword>
<reference evidence="1" key="1">
    <citation type="submission" date="2023-02" db="EMBL/GenBank/DDBJ databases">
        <title>Actinokineospora globicatena NBRC 15670.</title>
        <authorList>
            <person name="Ichikawa N."/>
            <person name="Sato H."/>
            <person name="Tonouchi N."/>
        </authorList>
    </citation>
    <scope>NUCLEOTIDE SEQUENCE</scope>
    <source>
        <strain evidence="1">NBRC 15670</strain>
    </source>
</reference>
<dbReference type="RefSeq" id="WP_285608562.1">
    <property type="nucleotide sequence ID" value="NZ_BSSD01000001.1"/>
</dbReference>
<dbReference type="EMBL" id="BSSD01000001">
    <property type="protein sequence ID" value="GLW90510.1"/>
    <property type="molecule type" value="Genomic_DNA"/>
</dbReference>
<accession>A0A9W6QIW5</accession>
<dbReference type="Proteomes" id="UP001165042">
    <property type="component" value="Unassembled WGS sequence"/>
</dbReference>
<name>A0A9W6QIW5_9PSEU</name>
<protein>
    <submittedName>
        <fullName evidence="1">Uncharacterized protein</fullName>
    </submittedName>
</protein>
<comment type="caution">
    <text evidence="1">The sequence shown here is derived from an EMBL/GenBank/DDBJ whole genome shotgun (WGS) entry which is preliminary data.</text>
</comment>
<evidence type="ECO:0000313" key="2">
    <source>
        <dbReference type="Proteomes" id="UP001165042"/>
    </source>
</evidence>
<sequence>MTEVVRPEGGAASAGTVTVDLPDLARDVIARVAPEQLDYLRLVTEAWEVGRARRSWKWTGGAVGVGNELDVVTDVVFPLLTSTIAQVWGAATFANLQRRRWSRRKAAPATITLDLRHLALAHAACVHHGTTLGLSTAEATLLADAFEATLRRQADGPA</sequence>
<proteinExistence type="predicted"/>
<dbReference type="AlphaFoldDB" id="A0A9W6QIW5"/>
<organism evidence="1 2">
    <name type="scientific">Actinokineospora globicatena</name>
    <dbReference type="NCBI Taxonomy" id="103729"/>
    <lineage>
        <taxon>Bacteria</taxon>
        <taxon>Bacillati</taxon>
        <taxon>Actinomycetota</taxon>
        <taxon>Actinomycetes</taxon>
        <taxon>Pseudonocardiales</taxon>
        <taxon>Pseudonocardiaceae</taxon>
        <taxon>Actinokineospora</taxon>
    </lineage>
</organism>
<gene>
    <name evidence="1" type="ORF">Aglo03_13260</name>
</gene>